<dbReference type="RefSeq" id="WP_131269390.1">
    <property type="nucleotide sequence ID" value="NZ_JABERJ010000008.1"/>
</dbReference>
<name>A0ABX1UVD6_9GAMM</name>
<keyword evidence="2" id="KW-1185">Reference proteome</keyword>
<accession>A0ABX1UVD6</accession>
<organism evidence="1 2">
    <name type="scientific">Acinetobacter terrestris</name>
    <dbReference type="NCBI Taxonomy" id="2529843"/>
    <lineage>
        <taxon>Bacteria</taxon>
        <taxon>Pseudomonadati</taxon>
        <taxon>Pseudomonadota</taxon>
        <taxon>Gammaproteobacteria</taxon>
        <taxon>Moraxellales</taxon>
        <taxon>Moraxellaceae</taxon>
        <taxon>Acinetobacter</taxon>
        <taxon>Acinetobacter Taxon 24</taxon>
    </lineage>
</organism>
<protein>
    <submittedName>
        <fullName evidence="1">Uncharacterized protein</fullName>
    </submittedName>
</protein>
<gene>
    <name evidence="1" type="ORF">HLH15_04460</name>
</gene>
<reference evidence="1 2" key="1">
    <citation type="submission" date="2020-04" db="EMBL/GenBank/DDBJ databases">
        <title>Acinetobacter Taxon 24.</title>
        <authorList>
            <person name="Nemec A."/>
            <person name="Radolfova-Krizova L."/>
            <person name="Higgins P.G."/>
            <person name="Spanelova P."/>
        </authorList>
    </citation>
    <scope>NUCLEOTIDE SEQUENCE [LARGE SCALE GENOMIC DNA]</scope>
    <source>
        <strain evidence="1 2">ANC 5084</strain>
    </source>
</reference>
<evidence type="ECO:0000313" key="1">
    <source>
        <dbReference type="EMBL" id="NNH25745.1"/>
    </source>
</evidence>
<proteinExistence type="predicted"/>
<dbReference type="EMBL" id="JABERJ010000008">
    <property type="protein sequence ID" value="NNH25745.1"/>
    <property type="molecule type" value="Genomic_DNA"/>
</dbReference>
<dbReference type="Proteomes" id="UP000555322">
    <property type="component" value="Unassembled WGS sequence"/>
</dbReference>
<comment type="caution">
    <text evidence="1">The sequence shown here is derived from an EMBL/GenBank/DDBJ whole genome shotgun (WGS) entry which is preliminary data.</text>
</comment>
<sequence>MREYNTWVQIKSGKQIKTQQLDSVSLVQNLYQTSFKAEPMCLIQDNAVVMKAVLQFARLFILTKIKPVQMFQTKTQNLSEISINFDPANFPENTPVFKDYKQLPQPFIRISKDIKFIDIRLIQASGKISPEYLRYTKNSPAYRYLGLVH</sequence>
<evidence type="ECO:0000313" key="2">
    <source>
        <dbReference type="Proteomes" id="UP000555322"/>
    </source>
</evidence>